<comment type="caution">
    <text evidence="2">The sequence shown here is derived from an EMBL/GenBank/DDBJ whole genome shotgun (WGS) entry which is preliminary data.</text>
</comment>
<protein>
    <submittedName>
        <fullName evidence="2">Uncharacterized protein</fullName>
    </submittedName>
</protein>
<name>A0A7W7VDQ2_9PSEU</name>
<dbReference type="EMBL" id="JACHJQ010000003">
    <property type="protein sequence ID" value="MBB4906402.1"/>
    <property type="molecule type" value="Genomic_DNA"/>
</dbReference>
<feature type="compositionally biased region" description="Polar residues" evidence="1">
    <location>
        <begin position="96"/>
        <end position="107"/>
    </location>
</feature>
<gene>
    <name evidence="2" type="ORF">FHR82_002622</name>
</gene>
<proteinExistence type="predicted"/>
<dbReference type="AlphaFoldDB" id="A0A7W7VDQ2"/>
<organism evidence="2 3">
    <name type="scientific">Actinophytocola algeriensis</name>
    <dbReference type="NCBI Taxonomy" id="1768010"/>
    <lineage>
        <taxon>Bacteria</taxon>
        <taxon>Bacillati</taxon>
        <taxon>Actinomycetota</taxon>
        <taxon>Actinomycetes</taxon>
        <taxon>Pseudonocardiales</taxon>
        <taxon>Pseudonocardiaceae</taxon>
    </lineage>
</organism>
<evidence type="ECO:0000256" key="1">
    <source>
        <dbReference type="SAM" id="MobiDB-lite"/>
    </source>
</evidence>
<accession>A0A7W7VDQ2</accession>
<evidence type="ECO:0000313" key="2">
    <source>
        <dbReference type="EMBL" id="MBB4906402.1"/>
    </source>
</evidence>
<feature type="compositionally biased region" description="Basic and acidic residues" evidence="1">
    <location>
        <begin position="73"/>
        <end position="82"/>
    </location>
</feature>
<keyword evidence="3" id="KW-1185">Reference proteome</keyword>
<sequence>MSNAGNSCADSTVDQLGYQRAVSSPARVRYSAACGRASQSATSEVRTTCTPSAQWHASSDGIVSCPLPQRLLDQRDPGRRDLGVAAEQCTRRRTPCQRSRSPGTGKT</sequence>
<dbReference type="Proteomes" id="UP000520767">
    <property type="component" value="Unassembled WGS sequence"/>
</dbReference>
<reference evidence="2 3" key="1">
    <citation type="submission" date="2020-08" db="EMBL/GenBank/DDBJ databases">
        <title>Genomic Encyclopedia of Type Strains, Phase III (KMG-III): the genomes of soil and plant-associated and newly described type strains.</title>
        <authorList>
            <person name="Whitman W."/>
        </authorList>
    </citation>
    <scope>NUCLEOTIDE SEQUENCE [LARGE SCALE GENOMIC DNA]</scope>
    <source>
        <strain evidence="2 3">CECT 8960</strain>
    </source>
</reference>
<evidence type="ECO:0000313" key="3">
    <source>
        <dbReference type="Proteomes" id="UP000520767"/>
    </source>
</evidence>
<feature type="region of interest" description="Disordered" evidence="1">
    <location>
        <begin position="73"/>
        <end position="107"/>
    </location>
</feature>